<name>A0ABD3UT92_SINWO</name>
<proteinExistence type="predicted"/>
<dbReference type="Pfam" id="PF06625">
    <property type="entry name" value="DUF1151"/>
    <property type="match status" value="1"/>
</dbReference>
<evidence type="ECO:0000256" key="1">
    <source>
        <dbReference type="ARBA" id="ARBA00022443"/>
    </source>
</evidence>
<dbReference type="Gene3D" id="2.30.30.40">
    <property type="entry name" value="SH3 Domains"/>
    <property type="match status" value="1"/>
</dbReference>
<dbReference type="InterPro" id="IPR009533">
    <property type="entry name" value="FAM107"/>
</dbReference>
<dbReference type="InterPro" id="IPR001452">
    <property type="entry name" value="SH3_domain"/>
</dbReference>
<dbReference type="PANTHER" id="PTHR16768:SF5">
    <property type="entry name" value="FI14214P"/>
    <property type="match status" value="1"/>
</dbReference>
<protein>
    <recommendedName>
        <fullName evidence="5">SH3 domain-containing protein</fullName>
    </recommendedName>
</protein>
<feature type="domain" description="SH3" evidence="5">
    <location>
        <begin position="1"/>
        <end position="66"/>
    </location>
</feature>
<feature type="region of interest" description="Disordered" evidence="4">
    <location>
        <begin position="86"/>
        <end position="131"/>
    </location>
</feature>
<feature type="compositionally biased region" description="Acidic residues" evidence="4">
    <location>
        <begin position="106"/>
        <end position="121"/>
    </location>
</feature>
<dbReference type="InterPro" id="IPR036028">
    <property type="entry name" value="SH3-like_dom_sf"/>
</dbReference>
<keyword evidence="2" id="KW-0175">Coiled coil</keyword>
<feature type="region of interest" description="Disordered" evidence="4">
    <location>
        <begin position="262"/>
        <end position="298"/>
    </location>
</feature>
<organism evidence="6 7">
    <name type="scientific">Sinanodonta woodiana</name>
    <name type="common">Chinese pond mussel</name>
    <name type="synonym">Anodonta woodiana</name>
    <dbReference type="NCBI Taxonomy" id="1069815"/>
    <lineage>
        <taxon>Eukaryota</taxon>
        <taxon>Metazoa</taxon>
        <taxon>Spiralia</taxon>
        <taxon>Lophotrochozoa</taxon>
        <taxon>Mollusca</taxon>
        <taxon>Bivalvia</taxon>
        <taxon>Autobranchia</taxon>
        <taxon>Heteroconchia</taxon>
        <taxon>Palaeoheterodonta</taxon>
        <taxon>Unionida</taxon>
        <taxon>Unionoidea</taxon>
        <taxon>Unionidae</taxon>
        <taxon>Unioninae</taxon>
        <taxon>Sinanodonta</taxon>
    </lineage>
</organism>
<accession>A0ABD3UT92</accession>
<evidence type="ECO:0000256" key="2">
    <source>
        <dbReference type="ARBA" id="ARBA00023054"/>
    </source>
</evidence>
<dbReference type="AlphaFoldDB" id="A0ABD3UT92"/>
<feature type="region of interest" description="Disordered" evidence="4">
    <location>
        <begin position="228"/>
        <end position="250"/>
    </location>
</feature>
<comment type="caution">
    <text evidence="6">The sequence shown here is derived from an EMBL/GenBank/DDBJ whole genome shotgun (WGS) entry which is preliminary data.</text>
</comment>
<dbReference type="EMBL" id="JBJQND010000015">
    <property type="protein sequence ID" value="KAL3852285.1"/>
    <property type="molecule type" value="Genomic_DNA"/>
</dbReference>
<dbReference type="SUPFAM" id="SSF50044">
    <property type="entry name" value="SH3-domain"/>
    <property type="match status" value="1"/>
</dbReference>
<feature type="region of interest" description="Disordered" evidence="4">
    <location>
        <begin position="162"/>
        <end position="195"/>
    </location>
</feature>
<sequence length="298" mass="34460">MEIYRAISDFNSPVVEGSESILSFKKGDEFEIYDCHKTSEDWWGARSLKDNLVGYVPSRYMQYEERKIGKLLPQDYNKQKEESLKRLSNMQKSPIYKTPDNPYVEPEPDYNDDVEPSDQPDDVPTVKLQTKDQLDVPAMKIQTKDQLDVAFVKLQTKDQLDPLVVKPQHPPERTGSQSSEDGFKQSKKLPNPCIESPTRQALHKELLFNHKQGINVLQKPELSKVLQKRRETQRVKDWDEQKKVGNKRTSLELRLEERANKLKEEASQDMKPIKEGKEPELQAVHKKITNKSTGTAVK</sequence>
<evidence type="ECO:0000259" key="5">
    <source>
        <dbReference type="PROSITE" id="PS50002"/>
    </source>
</evidence>
<dbReference type="Pfam" id="PF07653">
    <property type="entry name" value="SH3_2"/>
    <property type="match status" value="1"/>
</dbReference>
<gene>
    <name evidence="6" type="ORF">ACJMK2_015947</name>
</gene>
<evidence type="ECO:0000256" key="3">
    <source>
        <dbReference type="PROSITE-ProRule" id="PRU00192"/>
    </source>
</evidence>
<feature type="compositionally biased region" description="Basic and acidic residues" evidence="4">
    <location>
        <begin position="262"/>
        <end position="280"/>
    </location>
</feature>
<dbReference type="SMART" id="SM00326">
    <property type="entry name" value="SH3"/>
    <property type="match status" value="1"/>
</dbReference>
<evidence type="ECO:0000256" key="4">
    <source>
        <dbReference type="SAM" id="MobiDB-lite"/>
    </source>
</evidence>
<keyword evidence="7" id="KW-1185">Reference proteome</keyword>
<evidence type="ECO:0000313" key="6">
    <source>
        <dbReference type="EMBL" id="KAL3852285.1"/>
    </source>
</evidence>
<dbReference type="PANTHER" id="PTHR16768">
    <property type="entry name" value="DOWN REGULATED IN RENAL CARCINOMA 1/TU3A"/>
    <property type="match status" value="1"/>
</dbReference>
<dbReference type="PROSITE" id="PS50002">
    <property type="entry name" value="SH3"/>
    <property type="match status" value="1"/>
</dbReference>
<reference evidence="6 7" key="1">
    <citation type="submission" date="2024-11" db="EMBL/GenBank/DDBJ databases">
        <title>Chromosome-level genome assembly of the freshwater bivalve Anodonta woodiana.</title>
        <authorList>
            <person name="Chen X."/>
        </authorList>
    </citation>
    <scope>NUCLEOTIDE SEQUENCE [LARGE SCALE GENOMIC DNA]</scope>
    <source>
        <strain evidence="6">MN2024</strain>
        <tissue evidence="6">Gills</tissue>
    </source>
</reference>
<evidence type="ECO:0000313" key="7">
    <source>
        <dbReference type="Proteomes" id="UP001634394"/>
    </source>
</evidence>
<keyword evidence="1 3" id="KW-0728">SH3 domain</keyword>
<dbReference type="Proteomes" id="UP001634394">
    <property type="component" value="Unassembled WGS sequence"/>
</dbReference>